<reference evidence="3" key="4">
    <citation type="submission" date="2025-05" db="UniProtKB">
        <authorList>
            <consortium name="EnsemblFungi"/>
        </authorList>
    </citation>
    <scope>IDENTIFICATION</scope>
    <source>
        <strain evidence="3">isolate 1-1 / race 1 (BBBD)</strain>
    </source>
</reference>
<organism evidence="2">
    <name type="scientific">Puccinia triticina (isolate 1-1 / race 1 (BBBD))</name>
    <name type="common">Brown leaf rust fungus</name>
    <dbReference type="NCBI Taxonomy" id="630390"/>
    <lineage>
        <taxon>Eukaryota</taxon>
        <taxon>Fungi</taxon>
        <taxon>Dikarya</taxon>
        <taxon>Basidiomycota</taxon>
        <taxon>Pucciniomycotina</taxon>
        <taxon>Pucciniomycetes</taxon>
        <taxon>Pucciniales</taxon>
        <taxon>Pucciniaceae</taxon>
        <taxon>Puccinia</taxon>
    </lineage>
</organism>
<gene>
    <name evidence="2" type="ORF">PTTG_29284</name>
</gene>
<dbReference type="AlphaFoldDB" id="A0A180G5N8"/>
<dbReference type="OrthoDB" id="10358346at2759"/>
<keyword evidence="4" id="KW-1185">Reference proteome</keyword>
<evidence type="ECO:0000313" key="3">
    <source>
        <dbReference type="EnsemblFungi" id="PTTG_29284-t43_1-p1"/>
    </source>
</evidence>
<evidence type="ECO:0000256" key="1">
    <source>
        <dbReference type="SAM" id="MobiDB-lite"/>
    </source>
</evidence>
<evidence type="ECO:0000313" key="2">
    <source>
        <dbReference type="EMBL" id="OAV87769.1"/>
    </source>
</evidence>
<dbReference type="EMBL" id="ADAS02000286">
    <property type="protein sequence ID" value="OAV87769.1"/>
    <property type="molecule type" value="Genomic_DNA"/>
</dbReference>
<proteinExistence type="predicted"/>
<protein>
    <submittedName>
        <fullName evidence="2 3">Uncharacterized protein</fullName>
    </submittedName>
</protein>
<feature type="region of interest" description="Disordered" evidence="1">
    <location>
        <begin position="1"/>
        <end position="36"/>
    </location>
</feature>
<name>A0A180G5N8_PUCT1</name>
<sequence length="110" mass="11627">MHRKEIGGPGGCVVSNESHTPRGEIGGPGGCVVSNSPRGEIGGPGGCVVSNEAHTPRGEIGGPGGCIVSQRHVQLSFTNCTAPIYRNSWPKVRLPWPAFTLRLDSPRRWS</sequence>
<reference evidence="2" key="2">
    <citation type="submission" date="2016-05" db="EMBL/GenBank/DDBJ databases">
        <title>Comparative analysis highlights variable genome content of wheat rusts and divergence of the mating loci.</title>
        <authorList>
            <person name="Cuomo C.A."/>
            <person name="Bakkeren G."/>
            <person name="Szabo L."/>
            <person name="Khalil H."/>
            <person name="Joly D."/>
            <person name="Goldberg J."/>
            <person name="Young S."/>
            <person name="Zeng Q."/>
            <person name="Fellers J."/>
        </authorList>
    </citation>
    <scope>NUCLEOTIDE SEQUENCE [LARGE SCALE GENOMIC DNA]</scope>
    <source>
        <strain evidence="2">1-1 BBBD Race 1</strain>
    </source>
</reference>
<accession>A0A180G5N8</accession>
<dbReference type="VEuPathDB" id="FungiDB:PTTG_29284"/>
<dbReference type="EnsemblFungi" id="PTTG_29284-t43_1">
    <property type="protein sequence ID" value="PTTG_29284-t43_1-p1"/>
    <property type="gene ID" value="PTTG_29284"/>
</dbReference>
<dbReference type="Proteomes" id="UP000005240">
    <property type="component" value="Unassembled WGS sequence"/>
</dbReference>
<reference evidence="3 4" key="3">
    <citation type="journal article" date="2017" name="G3 (Bethesda)">
        <title>Comparative analysis highlights variable genome content of wheat rusts and divergence of the mating loci.</title>
        <authorList>
            <person name="Cuomo C.A."/>
            <person name="Bakkeren G."/>
            <person name="Khalil H.B."/>
            <person name="Panwar V."/>
            <person name="Joly D."/>
            <person name="Linning R."/>
            <person name="Sakthikumar S."/>
            <person name="Song X."/>
            <person name="Adiconis X."/>
            <person name="Fan L."/>
            <person name="Goldberg J.M."/>
            <person name="Levin J.Z."/>
            <person name="Young S."/>
            <person name="Zeng Q."/>
            <person name="Anikster Y."/>
            <person name="Bruce M."/>
            <person name="Wang M."/>
            <person name="Yin C."/>
            <person name="McCallum B."/>
            <person name="Szabo L.J."/>
            <person name="Hulbert S."/>
            <person name="Chen X."/>
            <person name="Fellers J.P."/>
        </authorList>
    </citation>
    <scope>NUCLEOTIDE SEQUENCE</scope>
    <source>
        <strain evidence="4">Isolate 1-1 / race 1 (BBBD)</strain>
        <strain evidence="3">isolate 1-1 / race 1 (BBBD)</strain>
    </source>
</reference>
<evidence type="ECO:0000313" key="4">
    <source>
        <dbReference type="Proteomes" id="UP000005240"/>
    </source>
</evidence>
<reference evidence="2" key="1">
    <citation type="submission" date="2009-11" db="EMBL/GenBank/DDBJ databases">
        <authorList>
            <consortium name="The Broad Institute Genome Sequencing Platform"/>
            <person name="Ward D."/>
            <person name="Feldgarden M."/>
            <person name="Earl A."/>
            <person name="Young S.K."/>
            <person name="Zeng Q."/>
            <person name="Koehrsen M."/>
            <person name="Alvarado L."/>
            <person name="Berlin A."/>
            <person name="Bochicchio J."/>
            <person name="Borenstein D."/>
            <person name="Chapman S.B."/>
            <person name="Chen Z."/>
            <person name="Engels R."/>
            <person name="Freedman E."/>
            <person name="Gellesch M."/>
            <person name="Goldberg J."/>
            <person name="Griggs A."/>
            <person name="Gujja S."/>
            <person name="Heilman E."/>
            <person name="Heiman D."/>
            <person name="Hepburn T."/>
            <person name="Howarth C."/>
            <person name="Jen D."/>
            <person name="Larson L."/>
            <person name="Lewis B."/>
            <person name="Mehta T."/>
            <person name="Park D."/>
            <person name="Pearson M."/>
            <person name="Roberts A."/>
            <person name="Saif S."/>
            <person name="Shea T."/>
            <person name="Shenoy N."/>
            <person name="Sisk P."/>
            <person name="Stolte C."/>
            <person name="Sykes S."/>
            <person name="Thomson T."/>
            <person name="Walk T."/>
            <person name="White J."/>
            <person name="Yandava C."/>
            <person name="Izard J."/>
            <person name="Baranova O.V."/>
            <person name="Blanton J.M."/>
            <person name="Tanner A.C."/>
            <person name="Dewhirst F.E."/>
            <person name="Haas B."/>
            <person name="Nusbaum C."/>
            <person name="Birren B."/>
        </authorList>
    </citation>
    <scope>NUCLEOTIDE SEQUENCE [LARGE SCALE GENOMIC DNA]</scope>
    <source>
        <strain evidence="2">1-1 BBBD Race 1</strain>
    </source>
</reference>